<accession>A0A851X613</accession>
<evidence type="ECO:0000256" key="2">
    <source>
        <dbReference type="ARBA" id="ARBA00023319"/>
    </source>
</evidence>
<dbReference type="PROSITE" id="PS50835">
    <property type="entry name" value="IG_LIKE"/>
    <property type="match status" value="1"/>
</dbReference>
<keyword evidence="2" id="KW-0393">Immunoglobulin domain</keyword>
<comment type="caution">
    <text evidence="4">The sequence shown here is derived from an EMBL/GenBank/DDBJ whole genome shotgun (WGS) entry which is preliminary data.</text>
</comment>
<dbReference type="Proteomes" id="UP000603793">
    <property type="component" value="Unassembled WGS sequence"/>
</dbReference>
<evidence type="ECO:0000313" key="5">
    <source>
        <dbReference type="Proteomes" id="UP000603793"/>
    </source>
</evidence>
<feature type="domain" description="Ig-like" evidence="3">
    <location>
        <begin position="53"/>
        <end position="147"/>
    </location>
</feature>
<name>A0A851X613_CORMO</name>
<organism evidence="4 5">
    <name type="scientific">Corvus moneduloides</name>
    <name type="common">New Caledonian crow</name>
    <dbReference type="NCBI Taxonomy" id="1196302"/>
    <lineage>
        <taxon>Eukaryota</taxon>
        <taxon>Metazoa</taxon>
        <taxon>Chordata</taxon>
        <taxon>Craniata</taxon>
        <taxon>Vertebrata</taxon>
        <taxon>Euteleostomi</taxon>
        <taxon>Archelosauria</taxon>
        <taxon>Archosauria</taxon>
        <taxon>Dinosauria</taxon>
        <taxon>Saurischia</taxon>
        <taxon>Theropoda</taxon>
        <taxon>Coelurosauria</taxon>
        <taxon>Aves</taxon>
        <taxon>Neognathae</taxon>
        <taxon>Neoaves</taxon>
        <taxon>Telluraves</taxon>
        <taxon>Australaves</taxon>
        <taxon>Passeriformes</taxon>
        <taxon>Corvoidea</taxon>
        <taxon>Corvidae</taxon>
        <taxon>Corvus</taxon>
    </lineage>
</organism>
<dbReference type="InterPro" id="IPR036179">
    <property type="entry name" value="Ig-like_dom_sf"/>
</dbReference>
<sequence length="153" mass="16356">TFVAASRLGMALEEGKSRQPFLCRATHPKGIRSVLVSNPGGRSGSGALIQAVPVVTLHPPSREDFQGPYRNSTLLCQIRGPRRLPGAAPIRWLKNGSPLKEGVTPEGPVPAGSGLYVTGSRVVVTEAEWDRGDVFTCQADEEMRNTSKAMECG</sequence>
<gene>
    <name evidence="4" type="primary">Ighm</name>
    <name evidence="4" type="ORF">CORMON_R16326</name>
</gene>
<dbReference type="InterPro" id="IPR007110">
    <property type="entry name" value="Ig-like_dom"/>
</dbReference>
<dbReference type="SUPFAM" id="SSF48726">
    <property type="entry name" value="Immunoglobulin"/>
    <property type="match status" value="1"/>
</dbReference>
<evidence type="ECO:0000313" key="4">
    <source>
        <dbReference type="EMBL" id="NXD60262.1"/>
    </source>
</evidence>
<dbReference type="SMART" id="SM00407">
    <property type="entry name" value="IGc1"/>
    <property type="match status" value="1"/>
</dbReference>
<evidence type="ECO:0000256" key="1">
    <source>
        <dbReference type="ARBA" id="ARBA00023157"/>
    </source>
</evidence>
<dbReference type="Gene3D" id="2.60.40.10">
    <property type="entry name" value="Immunoglobulins"/>
    <property type="match status" value="1"/>
</dbReference>
<dbReference type="InterPro" id="IPR013783">
    <property type="entry name" value="Ig-like_fold"/>
</dbReference>
<proteinExistence type="predicted"/>
<keyword evidence="1" id="KW-1015">Disulfide bond</keyword>
<dbReference type="InterPro" id="IPR003597">
    <property type="entry name" value="Ig_C1-set"/>
</dbReference>
<evidence type="ECO:0000259" key="3">
    <source>
        <dbReference type="PROSITE" id="PS50835"/>
    </source>
</evidence>
<dbReference type="PANTHER" id="PTHR19944">
    <property type="entry name" value="MHC CLASS II-RELATED"/>
    <property type="match status" value="1"/>
</dbReference>
<protein>
    <submittedName>
        <fullName evidence="4">IGHM protein</fullName>
    </submittedName>
</protein>
<dbReference type="InterPro" id="IPR050160">
    <property type="entry name" value="MHC/Immunoglobulin"/>
</dbReference>
<feature type="non-terminal residue" evidence="4">
    <location>
        <position position="153"/>
    </location>
</feature>
<dbReference type="Pfam" id="PF07654">
    <property type="entry name" value="C1-set"/>
    <property type="match status" value="1"/>
</dbReference>
<dbReference type="AlphaFoldDB" id="A0A851X613"/>
<dbReference type="EMBL" id="WBNF01000590">
    <property type="protein sequence ID" value="NXD60262.1"/>
    <property type="molecule type" value="Genomic_DNA"/>
</dbReference>
<feature type="non-terminal residue" evidence="4">
    <location>
        <position position="1"/>
    </location>
</feature>
<dbReference type="PANTHER" id="PTHR19944:SF98">
    <property type="entry name" value="IG-LIKE DOMAIN-CONTAINING PROTEIN"/>
    <property type="match status" value="1"/>
</dbReference>
<reference evidence="4" key="1">
    <citation type="submission" date="2019-09" db="EMBL/GenBank/DDBJ databases">
        <title>Bird 10,000 Genomes (B10K) Project - Family phase.</title>
        <authorList>
            <person name="Zhang G."/>
        </authorList>
    </citation>
    <scope>NUCLEOTIDE SEQUENCE</scope>
    <source>
        <strain evidence="4">OUT-0060</strain>
        <tissue evidence="4">Blood</tissue>
    </source>
</reference>